<evidence type="ECO:0000256" key="3">
    <source>
        <dbReference type="ARBA" id="ARBA00012663"/>
    </source>
</evidence>
<sequence>MSSRSKRMIDAVIKYVVSDSQNMAAVSNSNRDDCVRCYEPMVDDSIRKGGFSDDSPVEKNITQHPYPVCRLNHLDFDCDNHFCPWKVAQGGEMKWCGEAVGRGSPAYFARVARLRRALLLLAAAACTAAALLYWRQQSDDRATRPLHNLYTDVEPEWTWVCRNERCERLPAAEMSSLQSLPTCNMLCASTQLWPQPTGPVSLATAAVPVRASAFNLHVVASPSRHVSEHLEDAFSLFREDLRALEKNMISDKHSDIGPAHEVVVRISVNGSSDVRMLIDTDESYKLSLRPKRNTLVADITAHSFCGARHGLETLSQLIWLDPYAGSLLALEAATVEDAPRFRYRGLLLDTARNYFPVGEIVRTIDAMAACKLNTFHWHISDSQSFPLRLNSAPQLAQHGAYGPGAVYTTEEVRAIVRRARLRGIRVLIEVDAPAHVGRAWSWGPQAGLGQLAYCVEVEPWSAYCGEPPCGQLNPRNPHVYELLERIYAEIIQLTGVDDIFHLGGDEVSERCWSQYFNDTDPMDLWLDFTRRAMRALERANGGKAPEMTLLWSSRLTRSPYLERLDMKKFGIQVWGASRWPESRAVLDAGFRSVISHVDVWYLDCGFGSWRDSSDGHCGPYRSWQQIYEHRPWVDESVGGMGPVGDGWRVEGGEACQWSEQLAAGGLDARVWPRTAALAERLWSDRAEGAAADVYLRLDTQRARLLARGVRAAPLWPRWCTHNPHACL</sequence>
<keyword evidence="15" id="KW-0812">Transmembrane</keyword>
<dbReference type="Proteomes" id="UP000691718">
    <property type="component" value="Unassembled WGS sequence"/>
</dbReference>
<evidence type="ECO:0000256" key="11">
    <source>
        <dbReference type="ARBA" id="ARBA00070325"/>
    </source>
</evidence>
<dbReference type="EMBL" id="CAJQZP010001207">
    <property type="protein sequence ID" value="CAG5029836.1"/>
    <property type="molecule type" value="Genomic_DNA"/>
</dbReference>
<dbReference type="GO" id="GO:0000272">
    <property type="term" value="P:polysaccharide catabolic process"/>
    <property type="evidence" value="ECO:0007669"/>
    <property type="project" value="UniProtKB-KW"/>
</dbReference>
<dbReference type="FunFam" id="3.20.20.80:FF:000063">
    <property type="entry name" value="Beta-hexosaminidase"/>
    <property type="match status" value="1"/>
</dbReference>
<evidence type="ECO:0000256" key="14">
    <source>
        <dbReference type="PIRSR" id="PIRSR625705-1"/>
    </source>
</evidence>
<keyword evidence="5" id="KW-0378">Hydrolase</keyword>
<dbReference type="Pfam" id="PF00728">
    <property type="entry name" value="Glyco_hydro_20"/>
    <property type="match status" value="1"/>
</dbReference>
<reference evidence="18" key="1">
    <citation type="submission" date="2021-04" db="EMBL/GenBank/DDBJ databases">
        <authorList>
            <person name="Tunstrom K."/>
        </authorList>
    </citation>
    <scope>NUCLEOTIDE SEQUENCE</scope>
</reference>
<protein>
    <recommendedName>
        <fullName evidence="11">Chitooligosaccharidolytic beta-N-acetylglucosaminidase</fullName>
        <ecNumber evidence="3">3.2.1.52</ecNumber>
    </recommendedName>
    <alternativeName>
        <fullName evidence="13">Beta-GlcNAcase</fullName>
    </alternativeName>
    <alternativeName>
        <fullName evidence="12">Beta-hexosaminidase</fullName>
    </alternativeName>
</protein>
<evidence type="ECO:0000256" key="6">
    <source>
        <dbReference type="ARBA" id="ARBA00023024"/>
    </source>
</evidence>
<evidence type="ECO:0000256" key="4">
    <source>
        <dbReference type="ARBA" id="ARBA00022729"/>
    </source>
</evidence>
<dbReference type="GO" id="GO:0016231">
    <property type="term" value="F:beta-N-acetylglucosaminidase activity"/>
    <property type="evidence" value="ECO:0007669"/>
    <property type="project" value="TreeGrafter"/>
</dbReference>
<evidence type="ECO:0000256" key="1">
    <source>
        <dbReference type="ARBA" id="ARBA00001231"/>
    </source>
</evidence>
<evidence type="ECO:0000313" key="18">
    <source>
        <dbReference type="EMBL" id="CAG5029836.1"/>
    </source>
</evidence>
<proteinExistence type="inferred from homology"/>
<keyword evidence="9" id="KW-0326">Glycosidase</keyword>
<evidence type="ECO:0000256" key="8">
    <source>
        <dbReference type="ARBA" id="ARBA00023277"/>
    </source>
</evidence>
<accession>A0A8S3XN68</accession>
<gene>
    <name evidence="18" type="ORF">PAPOLLO_LOCUS19334</name>
</gene>
<evidence type="ECO:0000313" key="19">
    <source>
        <dbReference type="Proteomes" id="UP000691718"/>
    </source>
</evidence>
<dbReference type="GO" id="GO:0005886">
    <property type="term" value="C:plasma membrane"/>
    <property type="evidence" value="ECO:0007669"/>
    <property type="project" value="TreeGrafter"/>
</dbReference>
<keyword evidence="10" id="KW-0624">Polysaccharide degradation</keyword>
<keyword evidence="15" id="KW-0472">Membrane</keyword>
<evidence type="ECO:0000259" key="17">
    <source>
        <dbReference type="Pfam" id="PF14845"/>
    </source>
</evidence>
<dbReference type="AlphaFoldDB" id="A0A8S3XN68"/>
<dbReference type="PANTHER" id="PTHR22600">
    <property type="entry name" value="BETA-HEXOSAMINIDASE"/>
    <property type="match status" value="1"/>
</dbReference>
<dbReference type="InterPro" id="IPR015883">
    <property type="entry name" value="Glyco_hydro_20_cat"/>
</dbReference>
<comment type="catalytic activity">
    <reaction evidence="1">
        <text>Hydrolysis of terminal non-reducing N-acetyl-D-hexosamine residues in N-acetyl-beta-D-hexosaminides.</text>
        <dbReference type="EC" id="3.2.1.52"/>
    </reaction>
</comment>
<keyword evidence="4" id="KW-0732">Signal</keyword>
<evidence type="ECO:0000256" key="2">
    <source>
        <dbReference type="ARBA" id="ARBA00006285"/>
    </source>
</evidence>
<name>A0A8S3XN68_PARAO</name>
<dbReference type="PANTHER" id="PTHR22600:SF3">
    <property type="entry name" value="BETA-HEXOSAMINIDASE FDL-RELATED"/>
    <property type="match status" value="1"/>
</dbReference>
<evidence type="ECO:0000259" key="16">
    <source>
        <dbReference type="Pfam" id="PF00728"/>
    </source>
</evidence>
<organism evidence="18 19">
    <name type="scientific">Parnassius apollo</name>
    <name type="common">Apollo butterfly</name>
    <name type="synonym">Papilio apollo</name>
    <dbReference type="NCBI Taxonomy" id="110799"/>
    <lineage>
        <taxon>Eukaryota</taxon>
        <taxon>Metazoa</taxon>
        <taxon>Ecdysozoa</taxon>
        <taxon>Arthropoda</taxon>
        <taxon>Hexapoda</taxon>
        <taxon>Insecta</taxon>
        <taxon>Pterygota</taxon>
        <taxon>Neoptera</taxon>
        <taxon>Endopterygota</taxon>
        <taxon>Lepidoptera</taxon>
        <taxon>Glossata</taxon>
        <taxon>Ditrysia</taxon>
        <taxon>Papilionoidea</taxon>
        <taxon>Papilionidae</taxon>
        <taxon>Parnassiinae</taxon>
        <taxon>Parnassini</taxon>
        <taxon>Parnassius</taxon>
        <taxon>Parnassius</taxon>
    </lineage>
</organism>
<dbReference type="InterPro" id="IPR025705">
    <property type="entry name" value="Beta_hexosaminidase_sua/sub"/>
</dbReference>
<dbReference type="InterPro" id="IPR029019">
    <property type="entry name" value="HEX_eukaryotic_N"/>
</dbReference>
<evidence type="ECO:0000256" key="9">
    <source>
        <dbReference type="ARBA" id="ARBA00023295"/>
    </source>
</evidence>
<evidence type="ECO:0000256" key="7">
    <source>
        <dbReference type="ARBA" id="ARBA00023180"/>
    </source>
</evidence>
<feature type="domain" description="Glycoside hydrolase family 20 catalytic" evidence="16">
    <location>
        <begin position="341"/>
        <end position="684"/>
    </location>
</feature>
<keyword evidence="8" id="KW-0119">Carbohydrate metabolism</keyword>
<dbReference type="OrthoDB" id="428480at2759"/>
<evidence type="ECO:0000256" key="15">
    <source>
        <dbReference type="SAM" id="Phobius"/>
    </source>
</evidence>
<evidence type="ECO:0000256" key="5">
    <source>
        <dbReference type="ARBA" id="ARBA00022801"/>
    </source>
</evidence>
<feature type="active site" description="Proton donor" evidence="14">
    <location>
        <position position="506"/>
    </location>
</feature>
<evidence type="ECO:0000256" key="10">
    <source>
        <dbReference type="ARBA" id="ARBA00023326"/>
    </source>
</evidence>
<dbReference type="GO" id="GO:0006032">
    <property type="term" value="P:chitin catabolic process"/>
    <property type="evidence" value="ECO:0007669"/>
    <property type="project" value="UniProtKB-KW"/>
</dbReference>
<evidence type="ECO:0000256" key="12">
    <source>
        <dbReference type="ARBA" id="ARBA00076634"/>
    </source>
</evidence>
<evidence type="ECO:0000256" key="13">
    <source>
        <dbReference type="ARBA" id="ARBA00076749"/>
    </source>
</evidence>
<keyword evidence="6" id="KW-0146">Chitin degradation</keyword>
<comment type="caution">
    <text evidence="18">The sequence shown here is derived from an EMBL/GenBank/DDBJ whole genome shotgun (WGS) entry which is preliminary data.</text>
</comment>
<comment type="similarity">
    <text evidence="2">Belongs to the glycosyl hydrolase 20 family.</text>
</comment>
<keyword evidence="19" id="KW-1185">Reference proteome</keyword>
<feature type="domain" description="Beta-hexosaminidase eukaryotic type N-terminal" evidence="17">
    <location>
        <begin position="192"/>
        <end position="317"/>
    </location>
</feature>
<dbReference type="GO" id="GO:0030203">
    <property type="term" value="P:glycosaminoglycan metabolic process"/>
    <property type="evidence" value="ECO:0007669"/>
    <property type="project" value="TreeGrafter"/>
</dbReference>
<keyword evidence="7" id="KW-0325">Glycoprotein</keyword>
<feature type="transmembrane region" description="Helical" evidence="15">
    <location>
        <begin position="117"/>
        <end position="134"/>
    </location>
</feature>
<dbReference type="EC" id="3.2.1.52" evidence="3"/>
<keyword evidence="15" id="KW-1133">Transmembrane helix</keyword>
<dbReference type="Pfam" id="PF14845">
    <property type="entry name" value="Glycohydro_20b2"/>
    <property type="match status" value="1"/>
</dbReference>